<keyword evidence="2" id="KW-1185">Reference proteome</keyword>
<protein>
    <submittedName>
        <fullName evidence="1">Uncharacterized protein</fullName>
    </submittedName>
</protein>
<evidence type="ECO:0000313" key="2">
    <source>
        <dbReference type="Proteomes" id="UP000310532"/>
    </source>
</evidence>
<evidence type="ECO:0000313" key="1">
    <source>
        <dbReference type="EMBL" id="TGY04907.1"/>
    </source>
</evidence>
<name>A0A4S2AU32_9BACE</name>
<reference evidence="1 2" key="1">
    <citation type="submission" date="2019-04" db="EMBL/GenBank/DDBJ databases">
        <title>Microbes associate with the intestines of laboratory mice.</title>
        <authorList>
            <person name="Navarre W."/>
            <person name="Wong E."/>
            <person name="Huang K."/>
            <person name="Tropini C."/>
            <person name="Ng K."/>
            <person name="Yu B."/>
        </authorList>
    </citation>
    <scope>NUCLEOTIDE SEQUENCE [LARGE SCALE GENOMIC DNA]</scope>
    <source>
        <strain evidence="1 2">NM69_E16B</strain>
    </source>
</reference>
<gene>
    <name evidence="1" type="ORF">E5355_10795</name>
</gene>
<dbReference type="Proteomes" id="UP000310532">
    <property type="component" value="Unassembled WGS sequence"/>
</dbReference>
<dbReference type="AlphaFoldDB" id="A0A4S2AU32"/>
<proteinExistence type="predicted"/>
<accession>A0A4S2AU32</accession>
<dbReference type="EMBL" id="SRYZ01000022">
    <property type="protein sequence ID" value="TGY04907.1"/>
    <property type="molecule type" value="Genomic_DNA"/>
</dbReference>
<organism evidence="1 2">
    <name type="scientific">Bacteroides muris</name>
    <name type="common">ex Afrizal et al. 2022</name>
    <dbReference type="NCBI Taxonomy" id="2516960"/>
    <lineage>
        <taxon>Bacteria</taxon>
        <taxon>Pseudomonadati</taxon>
        <taxon>Bacteroidota</taxon>
        <taxon>Bacteroidia</taxon>
        <taxon>Bacteroidales</taxon>
        <taxon>Bacteroidaceae</taxon>
        <taxon>Bacteroides</taxon>
    </lineage>
</organism>
<sequence>MIHTLHSPFEANTLDFTKALAVHAFNTFIPNHVLRCITIINGCYQYSCKVNKKILFISKILPNIAALKKRQ</sequence>
<comment type="caution">
    <text evidence="1">The sequence shown here is derived from an EMBL/GenBank/DDBJ whole genome shotgun (WGS) entry which is preliminary data.</text>
</comment>